<dbReference type="EMBL" id="BDQI01000006">
    <property type="protein sequence ID" value="GAX51835.1"/>
    <property type="molecule type" value="Genomic_DNA"/>
</dbReference>
<proteinExistence type="predicted"/>
<keyword evidence="3" id="KW-1185">Reference proteome</keyword>
<comment type="caution">
    <text evidence="2">The sequence shown here is derived from an EMBL/GenBank/DDBJ whole genome shotgun (WGS) entry which is preliminary data.</text>
</comment>
<feature type="region of interest" description="Disordered" evidence="1">
    <location>
        <begin position="64"/>
        <end position="84"/>
    </location>
</feature>
<name>A0A250VCE4_STROL</name>
<dbReference type="AlphaFoldDB" id="A0A250VCE4"/>
<reference evidence="3" key="1">
    <citation type="submission" date="2017-05" db="EMBL/GenBank/DDBJ databases">
        <title>Streptomyces olivochromogenes NBRC 3561 whole genome shotgun sequence.</title>
        <authorList>
            <person name="Dohra H."/>
            <person name="Kodani S."/>
        </authorList>
    </citation>
    <scope>NUCLEOTIDE SEQUENCE [LARGE SCALE GENOMIC DNA]</scope>
    <source>
        <strain evidence="3">NBRC 3561</strain>
    </source>
</reference>
<gene>
    <name evidence="2" type="ORF">SO3561_03342</name>
</gene>
<dbReference type="Proteomes" id="UP000217446">
    <property type="component" value="Unassembled WGS sequence"/>
</dbReference>
<evidence type="ECO:0000313" key="3">
    <source>
        <dbReference type="Proteomes" id="UP000217446"/>
    </source>
</evidence>
<sequence length="250" mass="26814">MHLSRVSASDLRASVEGPTVCDLPGWFRRREFGSGQGVPSSPRTSPSESLRPVLSALLDVLLGTPAEVPPHDSPTTECDPARAAAAPPSDLLHDIWQPARISGMLGSAGRNRLLHHQARMEWGTRPSLGSRHEVLTTAPEPSTPPMNIRPDSVSAVRPKAGFRPAARQPQTCPFSSAQMITASPASTLPGAGFSGRSVCMSAISDTLSPKSAPGQHQYRRNPLQTSANRQDHLPTQRGLTCKNRGQRLTF</sequence>
<protein>
    <submittedName>
        <fullName evidence="2">Uncharacterized protein</fullName>
    </submittedName>
</protein>
<organism evidence="2 3">
    <name type="scientific">Streptomyces olivochromogenes</name>
    <dbReference type="NCBI Taxonomy" id="1963"/>
    <lineage>
        <taxon>Bacteria</taxon>
        <taxon>Bacillati</taxon>
        <taxon>Actinomycetota</taxon>
        <taxon>Actinomycetes</taxon>
        <taxon>Kitasatosporales</taxon>
        <taxon>Streptomycetaceae</taxon>
        <taxon>Streptomyces</taxon>
    </lineage>
</organism>
<accession>A0A250VCE4</accession>
<feature type="region of interest" description="Disordered" evidence="1">
    <location>
        <begin position="205"/>
        <end position="250"/>
    </location>
</feature>
<evidence type="ECO:0000256" key="1">
    <source>
        <dbReference type="SAM" id="MobiDB-lite"/>
    </source>
</evidence>
<evidence type="ECO:0000313" key="2">
    <source>
        <dbReference type="EMBL" id="GAX51835.1"/>
    </source>
</evidence>